<dbReference type="GO" id="GO:0005886">
    <property type="term" value="C:plasma membrane"/>
    <property type="evidence" value="ECO:0007669"/>
    <property type="project" value="TreeGrafter"/>
</dbReference>
<dbReference type="InterPro" id="IPR005097">
    <property type="entry name" value="Sacchrp_dh_NADP-bd"/>
</dbReference>
<dbReference type="InterPro" id="IPR051276">
    <property type="entry name" value="Saccharopine_DH-like_oxidrdct"/>
</dbReference>
<dbReference type="EMBL" id="UINC01000256">
    <property type="protein sequence ID" value="SUZ52110.1"/>
    <property type="molecule type" value="Genomic_DNA"/>
</dbReference>
<dbReference type="GO" id="GO:0009247">
    <property type="term" value="P:glycolipid biosynthetic process"/>
    <property type="evidence" value="ECO:0007669"/>
    <property type="project" value="TreeGrafter"/>
</dbReference>
<accession>A0A381NBW8</accession>
<reference evidence="2" key="1">
    <citation type="submission" date="2018-05" db="EMBL/GenBank/DDBJ databases">
        <authorList>
            <person name="Lanie J.A."/>
            <person name="Ng W.-L."/>
            <person name="Kazmierczak K.M."/>
            <person name="Andrzejewski T.M."/>
            <person name="Davidsen T.M."/>
            <person name="Wayne K.J."/>
            <person name="Tettelin H."/>
            <person name="Glass J.I."/>
            <person name="Rusch D."/>
            <person name="Podicherti R."/>
            <person name="Tsui H.-C.T."/>
            <person name="Winkler M.E."/>
        </authorList>
    </citation>
    <scope>NUCLEOTIDE SEQUENCE</scope>
</reference>
<protein>
    <recommendedName>
        <fullName evidence="1">Saccharopine dehydrogenase NADP binding domain-containing protein</fullName>
    </recommendedName>
</protein>
<dbReference type="Gene3D" id="3.40.50.720">
    <property type="entry name" value="NAD(P)-binding Rossmann-like Domain"/>
    <property type="match status" value="1"/>
</dbReference>
<proteinExistence type="predicted"/>
<sequence length="402" mass="45094">MSKEFDIIIWGATGFTGRLVAEYIFKNYSPEKLNWAIAGRDKKKLINVRDKIADENIPIIIADSFDEMSLTKMTQKTKVICSTVGPYSKYGSLLVKSCIKTNTHYCDLAGEAQWIRKIVDTYHQEAKNKKIRIVNSCGFDSIPSDIGVYFIHKNLPDVNIKLDKISMRVSGFKGSLSGGTYASMNNIITEASKDRLIGKILTNPYGLNPEGQRSGPDKRDLNKVKYDEDSKSWIAPFMMAGINTKIVRRSNALSNYSYGKNFTYDESIMTGDGFRGRIKAIMSVLPLIFLSAKPGSLLKRIFNFFTPKPGQGPNENERENGYYSMRFYIRYNDKSRALVRVTGDRDPGYGSTSKMLAESAICLSKDSLKDTYGVITPSIAMGDQILDRLQAKAGLTFKFIES</sequence>
<dbReference type="InterPro" id="IPR036291">
    <property type="entry name" value="NAD(P)-bd_dom_sf"/>
</dbReference>
<dbReference type="Pfam" id="PF03435">
    <property type="entry name" value="Sacchrp_dh_NADP"/>
    <property type="match status" value="1"/>
</dbReference>
<dbReference type="PANTHER" id="PTHR12286:SF5">
    <property type="entry name" value="SACCHAROPINE DEHYDROGENASE-LIKE OXIDOREDUCTASE"/>
    <property type="match status" value="1"/>
</dbReference>
<dbReference type="PANTHER" id="PTHR12286">
    <property type="entry name" value="SACCHAROPINE DEHYDROGENASE-LIKE OXIDOREDUCTASE"/>
    <property type="match status" value="1"/>
</dbReference>
<evidence type="ECO:0000313" key="2">
    <source>
        <dbReference type="EMBL" id="SUZ52110.1"/>
    </source>
</evidence>
<dbReference type="AlphaFoldDB" id="A0A381NBW8"/>
<evidence type="ECO:0000259" key="1">
    <source>
        <dbReference type="Pfam" id="PF03435"/>
    </source>
</evidence>
<feature type="domain" description="Saccharopine dehydrogenase NADP binding" evidence="1">
    <location>
        <begin position="7"/>
        <end position="134"/>
    </location>
</feature>
<organism evidence="2">
    <name type="scientific">marine metagenome</name>
    <dbReference type="NCBI Taxonomy" id="408172"/>
    <lineage>
        <taxon>unclassified sequences</taxon>
        <taxon>metagenomes</taxon>
        <taxon>ecological metagenomes</taxon>
    </lineage>
</organism>
<gene>
    <name evidence="2" type="ORF">METZ01_LOCUS4964</name>
</gene>
<dbReference type="SUPFAM" id="SSF51735">
    <property type="entry name" value="NAD(P)-binding Rossmann-fold domains"/>
    <property type="match status" value="1"/>
</dbReference>
<name>A0A381NBW8_9ZZZZ</name>